<dbReference type="InterPro" id="IPR036291">
    <property type="entry name" value="NAD(P)-bd_dom_sf"/>
</dbReference>
<dbReference type="InterPro" id="IPR001509">
    <property type="entry name" value="Epimerase_deHydtase"/>
</dbReference>
<dbReference type="OrthoDB" id="9787292at2"/>
<organism evidence="2 3">
    <name type="scientific">Photobacterium angustum</name>
    <dbReference type="NCBI Taxonomy" id="661"/>
    <lineage>
        <taxon>Bacteria</taxon>
        <taxon>Pseudomonadati</taxon>
        <taxon>Pseudomonadota</taxon>
        <taxon>Gammaproteobacteria</taxon>
        <taxon>Vibrionales</taxon>
        <taxon>Vibrionaceae</taxon>
        <taxon>Photobacterium</taxon>
    </lineage>
</organism>
<reference evidence="2 3" key="1">
    <citation type="submission" date="2016-12" db="EMBL/GenBank/DDBJ databases">
        <title>Diversity of luminous bacteria.</title>
        <authorList>
            <person name="Yoshizawa S."/>
            <person name="Kogure K."/>
        </authorList>
    </citation>
    <scope>NUCLEOTIDE SEQUENCE [LARGE SCALE GENOMIC DNA]</scope>
    <source>
        <strain evidence="2 3">LC1-200</strain>
    </source>
</reference>
<sequence length="275" mass="31464">MKVLVAGANGYVGRHVVRLFRDKGFDVYTYQRENSKLKGEISSVTPTNREMYGQFGVVINCARPHWSEFNSEQILSIEQKLFSDLNRFASRDSLKIHTSGVWLFGYSNERDLVKFNFKPFDSVKLDVETLEKALSDNWHIVYCPSIIYGGESCQLKRIIAEKSNSVIDVAIPSTGYNQYVHVLDVANYYLFLTQNTKVSGRQHFIAEARGYTPEQFASLLVTHGVVQHTVKVSWQEYEEKYDSLSVDVEKLSLDLPISQYFSASHKIADYIAQLM</sequence>
<dbReference type="Gene3D" id="3.40.50.720">
    <property type="entry name" value="NAD(P)-binding Rossmann-like Domain"/>
    <property type="match status" value="1"/>
</dbReference>
<dbReference type="Pfam" id="PF01370">
    <property type="entry name" value="Epimerase"/>
    <property type="match status" value="1"/>
</dbReference>
<feature type="domain" description="NAD-dependent epimerase/dehydratase" evidence="1">
    <location>
        <begin position="3"/>
        <end position="197"/>
    </location>
</feature>
<accession>A0A2S7VZK5</accession>
<dbReference type="Proteomes" id="UP000238730">
    <property type="component" value="Unassembled WGS sequence"/>
</dbReference>
<dbReference type="AlphaFoldDB" id="A0A2S7VZK5"/>
<gene>
    <name evidence="2" type="ORF">BTO08_06210</name>
</gene>
<dbReference type="RefSeq" id="WP_105060316.1">
    <property type="nucleotide sequence ID" value="NZ_MSCJ01000001.1"/>
</dbReference>
<name>A0A2S7VZK5_PHOAN</name>
<dbReference type="EMBL" id="MSCJ01000001">
    <property type="protein sequence ID" value="PQJ67024.1"/>
    <property type="molecule type" value="Genomic_DNA"/>
</dbReference>
<evidence type="ECO:0000313" key="2">
    <source>
        <dbReference type="EMBL" id="PQJ67024.1"/>
    </source>
</evidence>
<evidence type="ECO:0000313" key="3">
    <source>
        <dbReference type="Proteomes" id="UP000238730"/>
    </source>
</evidence>
<proteinExistence type="predicted"/>
<evidence type="ECO:0000259" key="1">
    <source>
        <dbReference type="Pfam" id="PF01370"/>
    </source>
</evidence>
<comment type="caution">
    <text evidence="2">The sequence shown here is derived from an EMBL/GenBank/DDBJ whole genome shotgun (WGS) entry which is preliminary data.</text>
</comment>
<dbReference type="SUPFAM" id="SSF51735">
    <property type="entry name" value="NAD(P)-binding Rossmann-fold domains"/>
    <property type="match status" value="1"/>
</dbReference>
<protein>
    <submittedName>
        <fullName evidence="2">NAD-dependent dehydratase</fullName>
    </submittedName>
</protein>